<evidence type="ECO:0000313" key="3">
    <source>
        <dbReference type="Proteomes" id="UP000053477"/>
    </source>
</evidence>
<sequence length="217" mass="23632">MATTAALVRVRKLIKPCENDIDRSARTLADAFKGDIFTKNLLGGSTDEALAFHLQRCQIAAAVVGGEVYVAEIPSGIQLAGDGGPETENRIVGAALWFPPGREMLDSNEQLQAGPADFLALLEPSLLDWWKAVFLPGFSTLADKAYGKGGKLNSWHLLQIGVHPMYQRRGIASHLIEVVKKKALSSNSIITLEAETELNVRLSREWLCLYRLSSTSG</sequence>
<evidence type="ECO:0000313" key="2">
    <source>
        <dbReference type="EMBL" id="KLO13648.1"/>
    </source>
</evidence>
<dbReference type="InterPro" id="IPR000182">
    <property type="entry name" value="GNAT_dom"/>
</dbReference>
<name>A0A0H2RW36_9AGAM</name>
<evidence type="ECO:0000259" key="1">
    <source>
        <dbReference type="Pfam" id="PF00583"/>
    </source>
</evidence>
<organism evidence="2 3">
    <name type="scientific">Schizopora paradoxa</name>
    <dbReference type="NCBI Taxonomy" id="27342"/>
    <lineage>
        <taxon>Eukaryota</taxon>
        <taxon>Fungi</taxon>
        <taxon>Dikarya</taxon>
        <taxon>Basidiomycota</taxon>
        <taxon>Agaricomycotina</taxon>
        <taxon>Agaricomycetes</taxon>
        <taxon>Hymenochaetales</taxon>
        <taxon>Schizoporaceae</taxon>
        <taxon>Schizopora</taxon>
    </lineage>
</organism>
<protein>
    <recommendedName>
        <fullName evidence="1">N-acetyltransferase domain-containing protein</fullName>
    </recommendedName>
</protein>
<dbReference type="OrthoDB" id="61113at2759"/>
<dbReference type="GO" id="GO:0016747">
    <property type="term" value="F:acyltransferase activity, transferring groups other than amino-acyl groups"/>
    <property type="evidence" value="ECO:0007669"/>
    <property type="project" value="InterPro"/>
</dbReference>
<keyword evidence="3" id="KW-1185">Reference proteome</keyword>
<dbReference type="AlphaFoldDB" id="A0A0H2RW36"/>
<dbReference type="InterPro" id="IPR052523">
    <property type="entry name" value="Trichothecene_AcTrans"/>
</dbReference>
<gene>
    <name evidence="2" type="ORF">SCHPADRAFT_903980</name>
</gene>
<proteinExistence type="predicted"/>
<dbReference type="PANTHER" id="PTHR42791">
    <property type="entry name" value="GNAT FAMILY ACETYLTRANSFERASE"/>
    <property type="match status" value="1"/>
</dbReference>
<feature type="domain" description="N-acetyltransferase" evidence="1">
    <location>
        <begin position="151"/>
        <end position="197"/>
    </location>
</feature>
<accession>A0A0H2RW36</accession>
<dbReference type="SUPFAM" id="SSF55729">
    <property type="entry name" value="Acyl-CoA N-acyltransferases (Nat)"/>
    <property type="match status" value="1"/>
</dbReference>
<dbReference type="InterPro" id="IPR016181">
    <property type="entry name" value="Acyl_CoA_acyltransferase"/>
</dbReference>
<dbReference type="Gene3D" id="3.40.630.30">
    <property type="match status" value="1"/>
</dbReference>
<dbReference type="CDD" id="cd04301">
    <property type="entry name" value="NAT_SF"/>
    <property type="match status" value="1"/>
</dbReference>
<reference evidence="2 3" key="1">
    <citation type="submission" date="2015-04" db="EMBL/GenBank/DDBJ databases">
        <title>Complete genome sequence of Schizopora paradoxa KUC8140, a cosmopolitan wood degrader in East Asia.</title>
        <authorList>
            <consortium name="DOE Joint Genome Institute"/>
            <person name="Min B."/>
            <person name="Park H."/>
            <person name="Jang Y."/>
            <person name="Kim J.-J."/>
            <person name="Kim K.H."/>
            <person name="Pangilinan J."/>
            <person name="Lipzen A."/>
            <person name="Riley R."/>
            <person name="Grigoriev I.V."/>
            <person name="Spatafora J.W."/>
            <person name="Choi I.-G."/>
        </authorList>
    </citation>
    <scope>NUCLEOTIDE SEQUENCE [LARGE SCALE GENOMIC DNA]</scope>
    <source>
        <strain evidence="2 3">KUC8140</strain>
    </source>
</reference>
<dbReference type="PANTHER" id="PTHR42791:SF1">
    <property type="entry name" value="N-ACETYLTRANSFERASE DOMAIN-CONTAINING PROTEIN"/>
    <property type="match status" value="1"/>
</dbReference>
<dbReference type="STRING" id="27342.A0A0H2RW36"/>
<dbReference type="Proteomes" id="UP000053477">
    <property type="component" value="Unassembled WGS sequence"/>
</dbReference>
<dbReference type="EMBL" id="KQ085956">
    <property type="protein sequence ID" value="KLO13648.1"/>
    <property type="molecule type" value="Genomic_DNA"/>
</dbReference>
<dbReference type="Pfam" id="PF00583">
    <property type="entry name" value="Acetyltransf_1"/>
    <property type="match status" value="1"/>
</dbReference>
<dbReference type="InParanoid" id="A0A0H2RW36"/>